<dbReference type="GeneID" id="64979233"/>
<dbReference type="OrthoDB" id="4467841at2759"/>
<evidence type="ECO:0000313" key="1">
    <source>
        <dbReference type="EMBL" id="BCS29236.1"/>
    </source>
</evidence>
<dbReference type="Proteomes" id="UP000654913">
    <property type="component" value="Chromosome 7"/>
</dbReference>
<proteinExistence type="predicted"/>
<sequence>MLIPRRETLAEFTYGLKLRWNEFMMVLYPSRATSSRIRLFQKDMDERIAILQRIHGLKHSVEVYQDNLFPDDTCSLPQTAKQMDMDGHSATPQRVHDANKNAEAYGFDLLPELDCTPPQDQPPEKVDTLPDYTADEYTEAHRQQDIWEAREEYQQIRRRLVKTWSEMPKNAVSRYFGLRENHRDINGLTDLWYEGRADCSQGGGCCGRNCGCCEKPLDQYYLPNGYGATRDRELIRIVGHCTAECTCCVMTHGVYNPDERLPDPRFVC</sequence>
<dbReference type="RefSeq" id="XP_041561422.1">
    <property type="nucleotide sequence ID" value="XM_041695720.1"/>
</dbReference>
<organism evidence="1 2">
    <name type="scientific">Aspergillus puulaauensis</name>
    <dbReference type="NCBI Taxonomy" id="1220207"/>
    <lineage>
        <taxon>Eukaryota</taxon>
        <taxon>Fungi</taxon>
        <taxon>Dikarya</taxon>
        <taxon>Ascomycota</taxon>
        <taxon>Pezizomycotina</taxon>
        <taxon>Eurotiomycetes</taxon>
        <taxon>Eurotiomycetidae</taxon>
        <taxon>Eurotiales</taxon>
        <taxon>Aspergillaceae</taxon>
        <taxon>Aspergillus</taxon>
    </lineage>
</organism>
<name>A0A7R7XWY0_9EURO</name>
<keyword evidence="2" id="KW-1185">Reference proteome</keyword>
<dbReference type="AlphaFoldDB" id="A0A7R7XWY0"/>
<accession>A0A7R7XWY0</accession>
<reference evidence="1" key="2">
    <citation type="submission" date="2021-02" db="EMBL/GenBank/DDBJ databases">
        <title>Aspergillus puulaauensis MK2 genome sequence.</title>
        <authorList>
            <person name="Futagami T."/>
            <person name="Mori K."/>
            <person name="Kadooka C."/>
            <person name="Tanaka T."/>
        </authorList>
    </citation>
    <scope>NUCLEOTIDE SEQUENCE</scope>
    <source>
        <strain evidence="1">MK2</strain>
    </source>
</reference>
<dbReference type="KEGG" id="apuu:APUU_70806S"/>
<evidence type="ECO:0000313" key="2">
    <source>
        <dbReference type="Proteomes" id="UP000654913"/>
    </source>
</evidence>
<protein>
    <submittedName>
        <fullName evidence="1">Uncharacterized protein</fullName>
    </submittedName>
</protein>
<gene>
    <name evidence="1" type="ORF">APUU_70806S</name>
</gene>
<reference evidence="1" key="1">
    <citation type="submission" date="2021-01" db="EMBL/GenBank/DDBJ databases">
        <authorList>
            <consortium name="Aspergillus puulaauensis MK2 genome sequencing consortium"/>
            <person name="Kazuki M."/>
            <person name="Futagami T."/>
        </authorList>
    </citation>
    <scope>NUCLEOTIDE SEQUENCE</scope>
    <source>
        <strain evidence="1">MK2</strain>
    </source>
</reference>
<dbReference type="EMBL" id="AP024449">
    <property type="protein sequence ID" value="BCS29236.1"/>
    <property type="molecule type" value="Genomic_DNA"/>
</dbReference>